<keyword evidence="4" id="KW-1185">Reference proteome</keyword>
<feature type="non-terminal residue" evidence="3">
    <location>
        <position position="1"/>
    </location>
</feature>
<dbReference type="Pfam" id="PF18139">
    <property type="entry name" value="LSDAT_euk"/>
    <property type="match status" value="1"/>
</dbReference>
<reference evidence="3" key="1">
    <citation type="submission" date="2018-11" db="EMBL/GenBank/DDBJ databases">
        <authorList>
            <person name="Alioto T."/>
            <person name="Alioto T."/>
        </authorList>
    </citation>
    <scope>NUCLEOTIDE SEQUENCE</scope>
</reference>
<proteinExistence type="predicted"/>
<dbReference type="Proteomes" id="UP000596742">
    <property type="component" value="Unassembled WGS sequence"/>
</dbReference>
<protein>
    <recommendedName>
        <fullName evidence="2">TRPM SLOG domain-containing protein</fullName>
    </recommendedName>
</protein>
<gene>
    <name evidence="3" type="ORF">MGAL_10B052665</name>
</gene>
<dbReference type="AlphaFoldDB" id="A0A8B6EP59"/>
<dbReference type="OrthoDB" id="10040020at2759"/>
<feature type="domain" description="TRPM SLOG" evidence="2">
    <location>
        <begin position="180"/>
        <end position="256"/>
    </location>
</feature>
<feature type="region of interest" description="Disordered" evidence="1">
    <location>
        <begin position="1"/>
        <end position="38"/>
    </location>
</feature>
<evidence type="ECO:0000259" key="2">
    <source>
        <dbReference type="Pfam" id="PF18139"/>
    </source>
</evidence>
<dbReference type="PANTHER" id="PTHR13800:SF12">
    <property type="entry name" value="TRANSIENT RECEPTOR POTENTIAL CATION CHANNEL SUBFAMILY M MEMBER-LIKE 2"/>
    <property type="match status" value="1"/>
</dbReference>
<name>A0A8B6EP59_MYTGA</name>
<dbReference type="GO" id="GO:0005886">
    <property type="term" value="C:plasma membrane"/>
    <property type="evidence" value="ECO:0007669"/>
    <property type="project" value="TreeGrafter"/>
</dbReference>
<dbReference type="InterPro" id="IPR041491">
    <property type="entry name" value="TRPM_SLOG"/>
</dbReference>
<dbReference type="InterPro" id="IPR050927">
    <property type="entry name" value="TRPM"/>
</dbReference>
<organism evidence="3 4">
    <name type="scientific">Mytilus galloprovincialis</name>
    <name type="common">Mediterranean mussel</name>
    <dbReference type="NCBI Taxonomy" id="29158"/>
    <lineage>
        <taxon>Eukaryota</taxon>
        <taxon>Metazoa</taxon>
        <taxon>Spiralia</taxon>
        <taxon>Lophotrochozoa</taxon>
        <taxon>Mollusca</taxon>
        <taxon>Bivalvia</taxon>
        <taxon>Autobranchia</taxon>
        <taxon>Pteriomorphia</taxon>
        <taxon>Mytilida</taxon>
        <taxon>Mytiloidea</taxon>
        <taxon>Mytilidae</taxon>
        <taxon>Mytilinae</taxon>
        <taxon>Mytilus</taxon>
    </lineage>
</organism>
<comment type="caution">
    <text evidence="3">The sequence shown here is derived from an EMBL/GenBank/DDBJ whole genome shotgun (WGS) entry which is preliminary data.</text>
</comment>
<feature type="compositionally biased region" description="Basic residues" evidence="1">
    <location>
        <begin position="25"/>
        <end position="34"/>
    </location>
</feature>
<dbReference type="GO" id="GO:0099604">
    <property type="term" value="F:ligand-gated calcium channel activity"/>
    <property type="evidence" value="ECO:0007669"/>
    <property type="project" value="TreeGrafter"/>
</dbReference>
<feature type="compositionally biased region" description="Basic and acidic residues" evidence="1">
    <location>
        <begin position="8"/>
        <end position="24"/>
    </location>
</feature>
<dbReference type="PANTHER" id="PTHR13800">
    <property type="entry name" value="TRANSIENT RECEPTOR POTENTIAL CATION CHANNEL, SUBFAMILY M, MEMBER 6"/>
    <property type="match status" value="1"/>
</dbReference>
<dbReference type="EMBL" id="UYJE01005495">
    <property type="protein sequence ID" value="VDI37807.1"/>
    <property type="molecule type" value="Genomic_DNA"/>
</dbReference>
<sequence>SVYVETHPTVDRENENKQTSGKHENSRRKKKKKQKTPERKIKICDAMIITQIDDSDQYLLNIWKSMKHFGEPRVVVSVVGVYNERTPTYEMANNLVLKKACNHVARFAGRCGFIYKEDDTNFVQSVVYKSAPFCHLPQLYGYSSVYISDDAKEQGTECEVESGRQHTGGTEQKVHLFDIERYINSKGQVSFEDGKKEPSKIRVPVVSLVVNGDLDTLNHVKKAVYNNMSVVVVKGTGGAADLIASCLESFSMNKLKKELPIMFNRRFTNKYFTKIEKTVKRITERDWMITIFAVRVDANYKLWERITDGIIRAWSLEEKVEDEGNEENTFQNT</sequence>
<accession>A0A8B6EP59</accession>
<evidence type="ECO:0000313" key="3">
    <source>
        <dbReference type="EMBL" id="VDI37807.1"/>
    </source>
</evidence>
<evidence type="ECO:0000313" key="4">
    <source>
        <dbReference type="Proteomes" id="UP000596742"/>
    </source>
</evidence>
<evidence type="ECO:0000256" key="1">
    <source>
        <dbReference type="SAM" id="MobiDB-lite"/>
    </source>
</evidence>